<dbReference type="RefSeq" id="WP_130110399.1">
    <property type="nucleotide sequence ID" value="NZ_CP035806.1"/>
</dbReference>
<dbReference type="InterPro" id="IPR003594">
    <property type="entry name" value="HATPase_dom"/>
</dbReference>
<evidence type="ECO:0000256" key="1">
    <source>
        <dbReference type="ARBA" id="ARBA00022679"/>
    </source>
</evidence>
<dbReference type="Gene3D" id="3.30.565.10">
    <property type="entry name" value="Histidine kinase-like ATPase, C-terminal domain"/>
    <property type="match status" value="1"/>
</dbReference>
<sequence length="383" mass="40565">MRPDRHATERADRQTGWLIALCALVFLSARAGLAVAQADDFAPWWTVAAGTAACAFIGLAVFGRRIPMRFLTFLWLAVPALVLTLQFLSYGAYRVPGGSALPWVWSLEAAAVSLLVLVLRTPFVFAITVLSGLSVALSAWVFTGSVPTAVAEATPPHVSNVAFVAIFLGIRGRLAALHESEARTREAAARSAQVDAENMRRTRLGRVVHDEVLSVLTAATMLRGSIPDVLRDEAKRALVVLDAARTEPEGGLLETEPALAQLQQHLARVAPEAAFAARGDGSPMPASVFVQVSSAIVEALRNAKHHSGAERIAIEVSISDGGIEAVVRDDGIGLSPAVIENAAVRGRMGVAHSIVGRMSEIGGRAEVQSSPGTGTEVQLTWRP</sequence>
<reference evidence="6 7" key="1">
    <citation type="submission" date="2019-02" db="EMBL/GenBank/DDBJ databases">
        <authorList>
            <person name="Sun L."/>
            <person name="Pan D."/>
            <person name="Wu X."/>
        </authorList>
    </citation>
    <scope>NUCLEOTIDE SEQUENCE [LARGE SCALE GENOMIC DNA]</scope>
    <source>
        <strain evidence="6 7">JW-1</strain>
    </source>
</reference>
<feature type="transmembrane region" description="Helical" evidence="4">
    <location>
        <begin position="157"/>
        <end position="176"/>
    </location>
</feature>
<evidence type="ECO:0000259" key="5">
    <source>
        <dbReference type="Pfam" id="PF02518"/>
    </source>
</evidence>
<feature type="transmembrane region" description="Helical" evidence="4">
    <location>
        <begin position="123"/>
        <end position="142"/>
    </location>
</feature>
<feature type="domain" description="Histidine kinase/HSP90-like ATPase" evidence="5">
    <location>
        <begin position="292"/>
        <end position="381"/>
    </location>
</feature>
<proteinExistence type="predicted"/>
<keyword evidence="7" id="KW-1185">Reference proteome</keyword>
<keyword evidence="1" id="KW-0808">Transferase</keyword>
<feature type="transmembrane region" description="Helical" evidence="4">
    <location>
        <begin position="44"/>
        <end position="63"/>
    </location>
</feature>
<organism evidence="6 7">
    <name type="scientific">Leucobacter triazinivorans</name>
    <dbReference type="NCBI Taxonomy" id="1784719"/>
    <lineage>
        <taxon>Bacteria</taxon>
        <taxon>Bacillati</taxon>
        <taxon>Actinomycetota</taxon>
        <taxon>Actinomycetes</taxon>
        <taxon>Micrococcales</taxon>
        <taxon>Microbacteriaceae</taxon>
        <taxon>Leucobacter</taxon>
    </lineage>
</organism>
<dbReference type="EMBL" id="CP035806">
    <property type="protein sequence ID" value="QBE49270.1"/>
    <property type="molecule type" value="Genomic_DNA"/>
</dbReference>
<evidence type="ECO:0000313" key="7">
    <source>
        <dbReference type="Proteomes" id="UP000289260"/>
    </source>
</evidence>
<keyword evidence="3" id="KW-0902">Two-component regulatory system</keyword>
<dbReference type="PANTHER" id="PTHR24421">
    <property type="entry name" value="NITRATE/NITRITE SENSOR PROTEIN NARX-RELATED"/>
    <property type="match status" value="1"/>
</dbReference>
<dbReference type="AlphaFoldDB" id="A0A4P6KGB2"/>
<dbReference type="InterPro" id="IPR036890">
    <property type="entry name" value="HATPase_C_sf"/>
</dbReference>
<keyword evidence="4" id="KW-0812">Transmembrane</keyword>
<feature type="transmembrane region" description="Helical" evidence="4">
    <location>
        <begin position="100"/>
        <end position="118"/>
    </location>
</feature>
<keyword evidence="2" id="KW-0418">Kinase</keyword>
<keyword evidence="4" id="KW-0472">Membrane</keyword>
<evidence type="ECO:0000256" key="4">
    <source>
        <dbReference type="SAM" id="Phobius"/>
    </source>
</evidence>
<dbReference type="GO" id="GO:0016301">
    <property type="term" value="F:kinase activity"/>
    <property type="evidence" value="ECO:0007669"/>
    <property type="project" value="UniProtKB-KW"/>
</dbReference>
<evidence type="ECO:0000256" key="2">
    <source>
        <dbReference type="ARBA" id="ARBA00022777"/>
    </source>
</evidence>
<dbReference type="OrthoDB" id="4881511at2"/>
<evidence type="ECO:0000256" key="3">
    <source>
        <dbReference type="ARBA" id="ARBA00023012"/>
    </source>
</evidence>
<gene>
    <name evidence="6" type="ORF">EVS81_10845</name>
</gene>
<dbReference type="InterPro" id="IPR050482">
    <property type="entry name" value="Sensor_HK_TwoCompSys"/>
</dbReference>
<accession>A0A4P6KGB2</accession>
<evidence type="ECO:0000313" key="6">
    <source>
        <dbReference type="EMBL" id="QBE49270.1"/>
    </source>
</evidence>
<dbReference type="GO" id="GO:0000160">
    <property type="term" value="P:phosphorelay signal transduction system"/>
    <property type="evidence" value="ECO:0007669"/>
    <property type="project" value="UniProtKB-KW"/>
</dbReference>
<keyword evidence="4" id="KW-1133">Transmembrane helix</keyword>
<protein>
    <recommendedName>
        <fullName evidence="5">Histidine kinase/HSP90-like ATPase domain-containing protein</fullName>
    </recommendedName>
</protein>
<dbReference type="Proteomes" id="UP000289260">
    <property type="component" value="Chromosome"/>
</dbReference>
<dbReference type="KEGG" id="ltr:EVS81_10845"/>
<name>A0A4P6KGB2_9MICO</name>
<feature type="transmembrane region" description="Helical" evidence="4">
    <location>
        <begin position="70"/>
        <end position="88"/>
    </location>
</feature>
<dbReference type="Pfam" id="PF02518">
    <property type="entry name" value="HATPase_c"/>
    <property type="match status" value="1"/>
</dbReference>
<dbReference type="SUPFAM" id="SSF55874">
    <property type="entry name" value="ATPase domain of HSP90 chaperone/DNA topoisomerase II/histidine kinase"/>
    <property type="match status" value="1"/>
</dbReference>